<sequence length="146" mass="16844">MEYLIKCLPTIASCYPNCGILIAGDFNRLQITRLRNNFQLKQMVHFPTRGRRTLDLILTNISEYYQDPIERPPFGLSDHASIELQPQERAHVKQATITIKERDLRPSKCQKNGHLFGSCGCVHHDLRLRNVRRKGLAPGTDYNNRT</sequence>
<dbReference type="EMBL" id="CALNXI010005254">
    <property type="protein sequence ID" value="CAH3197204.1"/>
    <property type="molecule type" value="Genomic_DNA"/>
</dbReference>
<comment type="caution">
    <text evidence="1">The sequence shown here is derived from an EMBL/GenBank/DDBJ whole genome shotgun (WGS) entry which is preliminary data.</text>
</comment>
<name>A0ABN8T1K7_9CNID</name>
<evidence type="ECO:0008006" key="3">
    <source>
        <dbReference type="Google" id="ProtNLM"/>
    </source>
</evidence>
<organism evidence="1 2">
    <name type="scientific">Porites evermanni</name>
    <dbReference type="NCBI Taxonomy" id="104178"/>
    <lineage>
        <taxon>Eukaryota</taxon>
        <taxon>Metazoa</taxon>
        <taxon>Cnidaria</taxon>
        <taxon>Anthozoa</taxon>
        <taxon>Hexacorallia</taxon>
        <taxon>Scleractinia</taxon>
        <taxon>Fungiina</taxon>
        <taxon>Poritidae</taxon>
        <taxon>Porites</taxon>
    </lineage>
</organism>
<proteinExistence type="predicted"/>
<gene>
    <name evidence="1" type="ORF">PEVE_00034574</name>
</gene>
<keyword evidence="2" id="KW-1185">Reference proteome</keyword>
<dbReference type="Proteomes" id="UP001159427">
    <property type="component" value="Unassembled WGS sequence"/>
</dbReference>
<accession>A0ABN8T1K7</accession>
<evidence type="ECO:0000313" key="1">
    <source>
        <dbReference type="EMBL" id="CAH3197204.1"/>
    </source>
</evidence>
<dbReference type="PANTHER" id="PTHR47510:SF3">
    <property type="entry name" value="ENDO_EXONUCLEASE_PHOSPHATASE DOMAIN-CONTAINING PROTEIN"/>
    <property type="match status" value="1"/>
</dbReference>
<reference evidence="1 2" key="1">
    <citation type="submission" date="2022-05" db="EMBL/GenBank/DDBJ databases">
        <authorList>
            <consortium name="Genoscope - CEA"/>
            <person name="William W."/>
        </authorList>
    </citation>
    <scope>NUCLEOTIDE SEQUENCE [LARGE SCALE GENOMIC DNA]</scope>
</reference>
<evidence type="ECO:0000313" key="2">
    <source>
        <dbReference type="Proteomes" id="UP001159427"/>
    </source>
</evidence>
<dbReference type="PANTHER" id="PTHR47510">
    <property type="entry name" value="REVERSE TRANSCRIPTASE DOMAIN-CONTAINING PROTEIN"/>
    <property type="match status" value="1"/>
</dbReference>
<protein>
    <recommendedName>
        <fullName evidence="3">Endonuclease/exonuclease/phosphatase domain-containing protein</fullName>
    </recommendedName>
</protein>